<evidence type="ECO:0000256" key="2">
    <source>
        <dbReference type="ARBA" id="ARBA00004477"/>
    </source>
</evidence>
<evidence type="ECO:0000256" key="6">
    <source>
        <dbReference type="ARBA" id="ARBA00018074"/>
    </source>
</evidence>
<evidence type="ECO:0000256" key="19">
    <source>
        <dbReference type="RuleBase" id="RU364027"/>
    </source>
</evidence>
<dbReference type="InterPro" id="IPR007241">
    <property type="entry name" value="Autophagy-rel_prot_9"/>
</dbReference>
<feature type="transmembrane region" description="Helical" evidence="19">
    <location>
        <begin position="525"/>
        <end position="546"/>
    </location>
</feature>
<evidence type="ECO:0000256" key="15">
    <source>
        <dbReference type="ARBA" id="ARBA00024479"/>
    </source>
</evidence>
<comment type="subcellular location">
    <subcellularLocation>
        <location evidence="1">Cytoplasmic vesicle membrane</location>
        <topology evidence="1">Multi-pass membrane protein</topology>
    </subcellularLocation>
    <subcellularLocation>
        <location evidence="2">Endoplasmic reticulum membrane</location>
        <topology evidence="2">Multi-pass membrane protein</topology>
    </subcellularLocation>
    <subcellularLocation>
        <location evidence="4">Golgi apparatus membrane</location>
        <topology evidence="4">Multi-pass membrane protein</topology>
    </subcellularLocation>
    <subcellularLocation>
        <location evidence="3 19">Preautophagosomal structure membrane</location>
        <topology evidence="3 19">Multi-pass membrane protein</topology>
    </subcellularLocation>
</comment>
<evidence type="ECO:0000256" key="20">
    <source>
        <dbReference type="SAM" id="MobiDB-lite"/>
    </source>
</evidence>
<dbReference type="GO" id="GO:0005789">
    <property type="term" value="C:endoplasmic reticulum membrane"/>
    <property type="evidence" value="ECO:0007669"/>
    <property type="project" value="UniProtKB-SubCell"/>
</dbReference>
<keyword evidence="7 19" id="KW-0813">Transport</keyword>
<evidence type="ECO:0000256" key="3">
    <source>
        <dbReference type="ARBA" id="ARBA00004511"/>
    </source>
</evidence>
<dbReference type="GO" id="GO:0000422">
    <property type="term" value="P:autophagy of mitochondrion"/>
    <property type="evidence" value="ECO:0007669"/>
    <property type="project" value="TreeGrafter"/>
</dbReference>
<evidence type="ECO:0000256" key="5">
    <source>
        <dbReference type="ARBA" id="ARBA00006185"/>
    </source>
</evidence>
<keyword evidence="11" id="KW-0333">Golgi apparatus</keyword>
<evidence type="ECO:0000256" key="17">
    <source>
        <dbReference type="ARBA" id="ARBA00024621"/>
    </source>
</evidence>
<comment type="catalytic activity">
    <reaction evidence="15">
        <text>a 1,2-diacyl-sn-glycero-3-phospho-L-serine(in) = a 1,2-diacyl-sn-glycero-3-phospho-L-serine(out)</text>
        <dbReference type="Rhea" id="RHEA:38663"/>
        <dbReference type="ChEBI" id="CHEBI:57262"/>
    </reaction>
</comment>
<feature type="transmembrane region" description="Helical" evidence="19">
    <location>
        <begin position="284"/>
        <end position="302"/>
    </location>
</feature>
<feature type="region of interest" description="Disordered" evidence="20">
    <location>
        <begin position="24"/>
        <end position="189"/>
    </location>
</feature>
<keyword evidence="8 19" id="KW-0812">Transmembrane</keyword>
<evidence type="ECO:0000256" key="1">
    <source>
        <dbReference type="ARBA" id="ARBA00004439"/>
    </source>
</evidence>
<dbReference type="GO" id="GO:0000139">
    <property type="term" value="C:Golgi membrane"/>
    <property type="evidence" value="ECO:0007669"/>
    <property type="project" value="UniProtKB-SubCell"/>
</dbReference>
<feature type="compositionally biased region" description="Acidic residues" evidence="20">
    <location>
        <begin position="837"/>
        <end position="848"/>
    </location>
</feature>
<comment type="catalytic activity">
    <reaction evidence="18">
        <text>a 1,2-diacyl-sn-glycero-3-phosphocholine(in) = a 1,2-diacyl-sn-glycero-3-phosphocholine(out)</text>
        <dbReference type="Rhea" id="RHEA:38571"/>
        <dbReference type="ChEBI" id="CHEBI:57643"/>
    </reaction>
</comment>
<dbReference type="OrthoDB" id="2020634at2759"/>
<dbReference type="GO" id="GO:0034497">
    <property type="term" value="P:protein localization to phagophore assembly site"/>
    <property type="evidence" value="ECO:0007669"/>
    <property type="project" value="TreeGrafter"/>
</dbReference>
<comment type="similarity">
    <text evidence="5 19">Belongs to the ATG9 family.</text>
</comment>
<keyword evidence="14" id="KW-0968">Cytoplasmic vesicle</keyword>
<dbReference type="STRING" id="2656787.A0A370TC67"/>
<comment type="catalytic activity">
    <reaction evidence="16">
        <text>a 1,2-diacyl-sn-glycero-3-phosphoethanolamine(in) = a 1,2-diacyl-sn-glycero-3-phosphoethanolamine(out)</text>
        <dbReference type="Rhea" id="RHEA:38895"/>
        <dbReference type="ChEBI" id="CHEBI:64612"/>
    </reaction>
</comment>
<proteinExistence type="inferred from homology"/>
<dbReference type="Pfam" id="PF04109">
    <property type="entry name" value="ATG9"/>
    <property type="match status" value="1"/>
</dbReference>
<protein>
    <recommendedName>
        <fullName evidence="6 19">Autophagy-related protein 9</fullName>
    </recommendedName>
</protein>
<dbReference type="GO" id="GO:0034727">
    <property type="term" value="P:piecemeal microautophagy of the nucleus"/>
    <property type="evidence" value="ECO:0007669"/>
    <property type="project" value="TreeGrafter"/>
</dbReference>
<feature type="compositionally biased region" description="Low complexity" evidence="20">
    <location>
        <begin position="780"/>
        <end position="794"/>
    </location>
</feature>
<comment type="caution">
    <text evidence="21">The sequence shown here is derived from an EMBL/GenBank/DDBJ whole genome shotgun (WGS) entry which is preliminary data.</text>
</comment>
<evidence type="ECO:0000313" key="22">
    <source>
        <dbReference type="Proteomes" id="UP000254866"/>
    </source>
</evidence>
<feature type="transmembrane region" description="Helical" evidence="19">
    <location>
        <begin position="235"/>
        <end position="255"/>
    </location>
</feature>
<sequence>MMTSNLLSRLLPTNPTARSIYEDLRDHDEASESDIEEQAGLALDEENLRFRDDELGDAEAFNGEESRITTESTAFLTGHRSRSEGRGPEQKGKAHDGRSKWLPQSPRLLEEDGDDDVPESLLVEGNAIPEPRTPAKPRARQTKQSNSHPAMPGPSGRESRAHWEATQAQQALHQDHANTTTGQPQVRSRPGLLMSSAKDKAMWRWANVQNLDNFMKEVYDYYLGSGMWSIVLERALNILTSVFLAVFVTFLSQCVDFQKIPHSKRLPEVLVPKCIKNMSGMPNVAIWIFTLLIIFRVYQLFIDIPRLMRMHDFYVHLLGIPDSDMQTISWQDIVARIMALRDSNPRTAEKMSAKNRRYVGSQSKARLDAHDIANRLMREENYFIAMFNKDILDLTLPLPFLRGRQLYSRILQWNLDLCFKDYIFNQYGQVRQLVLTDSHRRQLSDGLRTRFLFAGFMNALFAPVIVIEYKKNPSAIGSRQYTAFAEWKFREFNELHHLFHQRLNMSYPFASRYLEQFPKVKTVHLARFLAFIAGSIVSVLVLATLWDPELFLSFEITPERTVIFYLGILGPLWAVLSGSIPEDNDVFDPEYALRQVIDYTHYRPPHWENRLHSDEVKREFSTLYQLKIMIFLEEVFSIIITPFILWYSLPKCCDQIIDFFREFTVHVDGVGYLCSFAVFDFKRGDGRSAQQDKPGTDPRDDYYSTKHGKMTASYYGFLDNYILNPKTGIQGHIPPGARQAFHPPPAFPGLMSPALAADMQTSRMGRSERRIGRAPGGLSQAQAARTPRFPPAAAHGSPMTSILLDPHHQPSASGFGGRSGRRNSRSRYQARQNIIEDPMEDEDVDEDGRDPRRSNISQESVAGLGESRWETSPTRGARGEDVEDEEDAPAGAGGVLGLLYQFQKAQTDGRL</sequence>
<keyword evidence="10 19" id="KW-0072">Autophagy</keyword>
<keyword evidence="22" id="KW-1185">Reference proteome</keyword>
<feature type="transmembrane region" description="Helical" evidence="19">
    <location>
        <begin position="451"/>
        <end position="469"/>
    </location>
</feature>
<comment type="function">
    <text evidence="19">Phospholipid scramblase involved in autophagy. Cycles between the preautophagosomal structure/phagophore assembly site (PAS) and the cytoplasmic vesicle pool and supplies membrane for the growing autophagosome. Lipid scramblase activity plays a key role in preautophagosomal structure/phagophore assembly by distributing the phospholipids that arrive through ATG2 from the cytoplasmic to the luminal leaflet of the bilayer, thereby driving autophagosomal membrane expansion.</text>
</comment>
<evidence type="ECO:0000313" key="21">
    <source>
        <dbReference type="EMBL" id="RDL31849.1"/>
    </source>
</evidence>
<dbReference type="GO" id="GO:0030659">
    <property type="term" value="C:cytoplasmic vesicle membrane"/>
    <property type="evidence" value="ECO:0007669"/>
    <property type="project" value="UniProtKB-SubCell"/>
</dbReference>
<evidence type="ECO:0000256" key="16">
    <source>
        <dbReference type="ARBA" id="ARBA00024615"/>
    </source>
</evidence>
<feature type="region of interest" description="Disordered" evidence="20">
    <location>
        <begin position="759"/>
        <end position="892"/>
    </location>
</feature>
<feature type="compositionally biased region" description="Basic and acidic residues" evidence="20">
    <location>
        <begin position="81"/>
        <end position="99"/>
    </location>
</feature>
<keyword evidence="9 19" id="KW-1133">Transmembrane helix</keyword>
<dbReference type="Proteomes" id="UP000254866">
    <property type="component" value="Unassembled WGS sequence"/>
</dbReference>
<feature type="transmembrane region" description="Helical" evidence="19">
    <location>
        <begin position="562"/>
        <end position="580"/>
    </location>
</feature>
<dbReference type="GeneID" id="43602100"/>
<gene>
    <name evidence="21" type="ORF">BP5553_09251</name>
</gene>
<dbReference type="EMBL" id="NPIC01000011">
    <property type="protein sequence ID" value="RDL31849.1"/>
    <property type="molecule type" value="Genomic_DNA"/>
</dbReference>
<evidence type="ECO:0000256" key="13">
    <source>
        <dbReference type="ARBA" id="ARBA00023136"/>
    </source>
</evidence>
<organism evidence="21 22">
    <name type="scientific">Venustampulla echinocandica</name>
    <dbReference type="NCBI Taxonomy" id="2656787"/>
    <lineage>
        <taxon>Eukaryota</taxon>
        <taxon>Fungi</taxon>
        <taxon>Dikarya</taxon>
        <taxon>Ascomycota</taxon>
        <taxon>Pezizomycotina</taxon>
        <taxon>Leotiomycetes</taxon>
        <taxon>Helotiales</taxon>
        <taxon>Pleuroascaceae</taxon>
        <taxon>Venustampulla</taxon>
    </lineage>
</organism>
<dbReference type="GO" id="GO:0006869">
    <property type="term" value="P:lipid transport"/>
    <property type="evidence" value="ECO:0007669"/>
    <property type="project" value="UniProtKB-KW"/>
</dbReference>
<evidence type="ECO:0000256" key="18">
    <source>
        <dbReference type="ARBA" id="ARBA00024631"/>
    </source>
</evidence>
<accession>A0A370TC67</accession>
<evidence type="ECO:0000256" key="7">
    <source>
        <dbReference type="ARBA" id="ARBA00022448"/>
    </source>
</evidence>
<dbReference type="GO" id="GO:0034045">
    <property type="term" value="C:phagophore assembly site membrane"/>
    <property type="evidence" value="ECO:0007669"/>
    <property type="project" value="UniProtKB-SubCell"/>
</dbReference>
<keyword evidence="12 19" id="KW-0445">Lipid transport</keyword>
<evidence type="ECO:0000256" key="9">
    <source>
        <dbReference type="ARBA" id="ARBA00022989"/>
    </source>
</evidence>
<evidence type="ECO:0000256" key="4">
    <source>
        <dbReference type="ARBA" id="ARBA00004653"/>
    </source>
</evidence>
<dbReference type="GO" id="GO:0061709">
    <property type="term" value="P:reticulophagy"/>
    <property type="evidence" value="ECO:0007669"/>
    <property type="project" value="TreeGrafter"/>
</dbReference>
<evidence type="ECO:0000256" key="8">
    <source>
        <dbReference type="ARBA" id="ARBA00022692"/>
    </source>
</evidence>
<reference evidence="21 22" key="1">
    <citation type="journal article" date="2018" name="IMA Fungus">
        <title>IMA Genome-F 9: Draft genome sequence of Annulohypoxylon stygium, Aspergillus mulundensis, Berkeleyomyces basicola (syn. Thielaviopsis basicola), Ceratocystis smalleyi, two Cercospora beticola strains, Coleophoma cylindrospora, Fusarium fracticaudum, Phialophora cf. hyalina, and Morchella septimelata.</title>
        <authorList>
            <person name="Wingfield B.D."/>
            <person name="Bills G.F."/>
            <person name="Dong Y."/>
            <person name="Huang W."/>
            <person name="Nel W.J."/>
            <person name="Swalarsk-Parry B.S."/>
            <person name="Vaghefi N."/>
            <person name="Wilken P.M."/>
            <person name="An Z."/>
            <person name="de Beer Z.W."/>
            <person name="De Vos L."/>
            <person name="Chen L."/>
            <person name="Duong T.A."/>
            <person name="Gao Y."/>
            <person name="Hammerbacher A."/>
            <person name="Kikkert J.R."/>
            <person name="Li Y."/>
            <person name="Li H."/>
            <person name="Li K."/>
            <person name="Li Q."/>
            <person name="Liu X."/>
            <person name="Ma X."/>
            <person name="Naidoo K."/>
            <person name="Pethybridge S.J."/>
            <person name="Sun J."/>
            <person name="Steenkamp E.T."/>
            <person name="van der Nest M.A."/>
            <person name="van Wyk S."/>
            <person name="Wingfield M.J."/>
            <person name="Xiong C."/>
            <person name="Yue Q."/>
            <person name="Zhang X."/>
        </authorList>
    </citation>
    <scope>NUCLEOTIDE SEQUENCE [LARGE SCALE GENOMIC DNA]</scope>
    <source>
        <strain evidence="21 22">BP 5553</strain>
    </source>
</reference>
<keyword evidence="13 19" id="KW-0472">Membrane</keyword>
<dbReference type="GO" id="GO:0005776">
    <property type="term" value="C:autophagosome"/>
    <property type="evidence" value="ECO:0007669"/>
    <property type="project" value="TreeGrafter"/>
</dbReference>
<evidence type="ECO:0000256" key="10">
    <source>
        <dbReference type="ARBA" id="ARBA00023006"/>
    </source>
</evidence>
<dbReference type="PANTHER" id="PTHR13038:SF10">
    <property type="entry name" value="AUTOPHAGY-RELATED PROTEIN 9"/>
    <property type="match status" value="1"/>
</dbReference>
<feature type="transmembrane region" description="Helical" evidence="19">
    <location>
        <begin position="628"/>
        <end position="649"/>
    </location>
</feature>
<comment type="catalytic activity">
    <reaction evidence="17">
        <text>a 1,2-diacyl-sn-glycero-3-phospho-(1D-myo-inositol-3-phosphate)(in) = a 1,2-diacyl-sn-glycero-3-phospho-(1D-myo-inositol-3-phosphate)(out)</text>
        <dbReference type="Rhea" id="RHEA:67920"/>
        <dbReference type="ChEBI" id="CHEBI:58088"/>
    </reaction>
</comment>
<feature type="compositionally biased region" description="Polar residues" evidence="20">
    <location>
        <begin position="166"/>
        <end position="186"/>
    </location>
</feature>
<evidence type="ECO:0000256" key="14">
    <source>
        <dbReference type="ARBA" id="ARBA00023329"/>
    </source>
</evidence>
<evidence type="ECO:0000256" key="11">
    <source>
        <dbReference type="ARBA" id="ARBA00023034"/>
    </source>
</evidence>
<dbReference type="PANTHER" id="PTHR13038">
    <property type="entry name" value="APG9 AUTOPHAGY 9"/>
    <property type="match status" value="1"/>
</dbReference>
<evidence type="ECO:0000256" key="12">
    <source>
        <dbReference type="ARBA" id="ARBA00023055"/>
    </source>
</evidence>
<name>A0A370TC67_9HELO</name>
<dbReference type="RefSeq" id="XP_031865781.1">
    <property type="nucleotide sequence ID" value="XM_032017874.1"/>
</dbReference>
<dbReference type="AlphaFoldDB" id="A0A370TC67"/>